<dbReference type="Gene3D" id="1.10.8.870">
    <property type="entry name" value="Alpha-glycerophosphate oxidase, cap domain"/>
    <property type="match status" value="1"/>
</dbReference>
<comment type="similarity">
    <text evidence="3 9">Belongs to the FAD-dependent glycerol-3-phosphate dehydrogenase family.</text>
</comment>
<evidence type="ECO:0000256" key="2">
    <source>
        <dbReference type="ARBA" id="ARBA00004977"/>
    </source>
</evidence>
<feature type="region of interest" description="Disordered" evidence="10">
    <location>
        <begin position="524"/>
        <end position="547"/>
    </location>
</feature>
<dbReference type="InterPro" id="IPR031656">
    <property type="entry name" value="DAO_C"/>
</dbReference>
<dbReference type="Gene3D" id="3.50.50.60">
    <property type="entry name" value="FAD/NAD(P)-binding domain"/>
    <property type="match status" value="1"/>
</dbReference>
<comment type="cofactor">
    <cofactor evidence="1 9">
        <name>FAD</name>
        <dbReference type="ChEBI" id="CHEBI:57692"/>
    </cofactor>
</comment>
<evidence type="ECO:0000256" key="6">
    <source>
        <dbReference type="ARBA" id="ARBA00022827"/>
    </source>
</evidence>
<dbReference type="EMBL" id="JAVDQG010000008">
    <property type="protein sequence ID" value="MDR6227220.1"/>
    <property type="molecule type" value="Genomic_DNA"/>
</dbReference>
<evidence type="ECO:0000259" key="12">
    <source>
        <dbReference type="Pfam" id="PF16901"/>
    </source>
</evidence>
<evidence type="ECO:0000256" key="3">
    <source>
        <dbReference type="ARBA" id="ARBA00007330"/>
    </source>
</evidence>
<dbReference type="SUPFAM" id="SSF51905">
    <property type="entry name" value="FAD/NAD(P)-binding domain"/>
    <property type="match status" value="1"/>
</dbReference>
<evidence type="ECO:0000259" key="11">
    <source>
        <dbReference type="Pfam" id="PF01266"/>
    </source>
</evidence>
<keyword evidence="14" id="KW-1185">Reference proteome</keyword>
<dbReference type="InterPro" id="IPR006076">
    <property type="entry name" value="FAD-dep_OxRdtase"/>
</dbReference>
<comment type="caution">
    <text evidence="13">The sequence shown here is derived from an EMBL/GenBank/DDBJ whole genome shotgun (WGS) entry which is preliminary data.</text>
</comment>
<evidence type="ECO:0000256" key="5">
    <source>
        <dbReference type="ARBA" id="ARBA00022798"/>
    </source>
</evidence>
<dbReference type="PROSITE" id="PS00977">
    <property type="entry name" value="FAD_G3PDH_1"/>
    <property type="match status" value="1"/>
</dbReference>
<feature type="domain" description="FAD dependent oxidoreductase" evidence="11">
    <location>
        <begin position="21"/>
        <end position="346"/>
    </location>
</feature>
<keyword evidence="7 9" id="KW-0560">Oxidoreductase</keyword>
<evidence type="ECO:0000313" key="13">
    <source>
        <dbReference type="EMBL" id="MDR6227220.1"/>
    </source>
</evidence>
<reference evidence="13 14" key="1">
    <citation type="submission" date="2023-07" db="EMBL/GenBank/DDBJ databases">
        <title>Genomic Encyclopedia of Type Strains, Phase IV (KMG-IV): sequencing the most valuable type-strain genomes for metagenomic binning, comparative biology and taxonomic classification.</title>
        <authorList>
            <person name="Goeker M."/>
        </authorList>
    </citation>
    <scope>NUCLEOTIDE SEQUENCE [LARGE SCALE GENOMIC DNA]</scope>
    <source>
        <strain evidence="13 14">DSM 45903</strain>
    </source>
</reference>
<dbReference type="RefSeq" id="WP_309868163.1">
    <property type="nucleotide sequence ID" value="NZ_JAVDQG010000008.1"/>
</dbReference>
<evidence type="ECO:0000256" key="10">
    <source>
        <dbReference type="SAM" id="MobiDB-lite"/>
    </source>
</evidence>
<evidence type="ECO:0000256" key="9">
    <source>
        <dbReference type="RuleBase" id="RU361217"/>
    </source>
</evidence>
<dbReference type="EC" id="1.1.5.3" evidence="9"/>
<evidence type="ECO:0000256" key="7">
    <source>
        <dbReference type="ARBA" id="ARBA00023002"/>
    </source>
</evidence>
<gene>
    <name evidence="13" type="ORF">JOE21_003235</name>
</gene>
<dbReference type="PANTHER" id="PTHR11985">
    <property type="entry name" value="GLYCEROL-3-PHOSPHATE DEHYDROGENASE"/>
    <property type="match status" value="1"/>
</dbReference>
<evidence type="ECO:0000256" key="4">
    <source>
        <dbReference type="ARBA" id="ARBA00022630"/>
    </source>
</evidence>
<evidence type="ECO:0000256" key="1">
    <source>
        <dbReference type="ARBA" id="ARBA00001974"/>
    </source>
</evidence>
<dbReference type="PRINTS" id="PR01001">
    <property type="entry name" value="FADG3PDH"/>
</dbReference>
<dbReference type="InterPro" id="IPR000447">
    <property type="entry name" value="G3P_DH_FAD-dep"/>
</dbReference>
<dbReference type="Proteomes" id="UP001185012">
    <property type="component" value="Unassembled WGS sequence"/>
</dbReference>
<evidence type="ECO:0000256" key="8">
    <source>
        <dbReference type="ARBA" id="ARBA00049055"/>
    </source>
</evidence>
<comment type="pathway">
    <text evidence="2">Polyol metabolism; glycerol degradation via glycerol kinase pathway; glycerone phosphate from sn-glycerol 3-phosphate (aerobic route): step 1/1.</text>
</comment>
<dbReference type="InterPro" id="IPR038299">
    <property type="entry name" value="DAO_C_sf"/>
</dbReference>
<proteinExistence type="inferred from homology"/>
<keyword evidence="6" id="KW-0274">FAD</keyword>
<accession>A0ABU1IR33</accession>
<organism evidence="13 14">
    <name type="scientific">Desmospora profundinema</name>
    <dbReference type="NCBI Taxonomy" id="1571184"/>
    <lineage>
        <taxon>Bacteria</taxon>
        <taxon>Bacillati</taxon>
        <taxon>Bacillota</taxon>
        <taxon>Bacilli</taxon>
        <taxon>Bacillales</taxon>
        <taxon>Thermoactinomycetaceae</taxon>
        <taxon>Desmospora</taxon>
    </lineage>
</organism>
<evidence type="ECO:0000313" key="14">
    <source>
        <dbReference type="Proteomes" id="UP001185012"/>
    </source>
</evidence>
<keyword evidence="5" id="KW-0319">Glycerol metabolism</keyword>
<dbReference type="Gene3D" id="3.30.9.10">
    <property type="entry name" value="D-Amino Acid Oxidase, subunit A, domain 2"/>
    <property type="match status" value="1"/>
</dbReference>
<sequence>MQFSASNRKRWLSEMEEETLDVLVVGGGITGAGIALDAATRGLTVGLVEKQDFGGGTSSRSTKLIHGGLRYLKQMEFNLVREVGRERALLYERAPHIVIPAPMMLPIYQGGTYGKWASSVGLLVYDRLAGVKKEERRRMMSREETLKREPLLTDRGLKGSGLYVEYRTDDARLTLEVMKTAASHGAKAVNYTEVISFLYDNGRVIGAEVRDQAGGGTYRIRAREVVNAAGPWVDELRKKDQSLEGKHLHLTKGVHLVVPHERFPLRQPIYFDVPDGRMVFAIPRGRTTYVGTTDTDYIGSIDKPVMTEEDRDYLLKGVNHVFPTVDLKPKDVESGWAGLRPLIHEEGKSPSELSRKDEIFQSSSGLITIAGGKLTGFRKMAERVVDLVAKRLADAGVRESGICRTDQVALIGGGNLGSDGFSRFREEWTDRMEQAGVERSRAEALIHLYGLQIEGVWERAEERPDRLTAAQVDFAMEEEMAIRAVDFLVRRTGSLFFDRPRSEADAPQVLEQMAESLDWDDERKRMEQAMLEQEQKQTHPPLAEKTG</sequence>
<keyword evidence="4 9" id="KW-0285">Flavoprotein</keyword>
<dbReference type="GO" id="GO:0004368">
    <property type="term" value="F:glycerol-3-phosphate dehydrogenase (quinone) activity"/>
    <property type="evidence" value="ECO:0007669"/>
    <property type="project" value="UniProtKB-EC"/>
</dbReference>
<dbReference type="SUPFAM" id="SSF54373">
    <property type="entry name" value="FAD-linked reductases, C-terminal domain"/>
    <property type="match status" value="1"/>
</dbReference>
<feature type="domain" description="Alpha-glycerophosphate oxidase C-terminal" evidence="12">
    <location>
        <begin position="403"/>
        <end position="524"/>
    </location>
</feature>
<dbReference type="InterPro" id="IPR036188">
    <property type="entry name" value="FAD/NAD-bd_sf"/>
</dbReference>
<protein>
    <recommendedName>
        <fullName evidence="9">Glycerol-3-phosphate dehydrogenase</fullName>
        <ecNumber evidence="9">1.1.5.3</ecNumber>
    </recommendedName>
</protein>
<dbReference type="Pfam" id="PF16901">
    <property type="entry name" value="DAO_C"/>
    <property type="match status" value="1"/>
</dbReference>
<comment type="catalytic activity">
    <reaction evidence="8 9">
        <text>a quinone + sn-glycerol 3-phosphate = dihydroxyacetone phosphate + a quinol</text>
        <dbReference type="Rhea" id="RHEA:18977"/>
        <dbReference type="ChEBI" id="CHEBI:24646"/>
        <dbReference type="ChEBI" id="CHEBI:57597"/>
        <dbReference type="ChEBI" id="CHEBI:57642"/>
        <dbReference type="ChEBI" id="CHEBI:132124"/>
        <dbReference type="EC" id="1.1.5.3"/>
    </reaction>
</comment>
<dbReference type="PANTHER" id="PTHR11985:SF35">
    <property type="entry name" value="ANAEROBIC GLYCEROL-3-PHOSPHATE DEHYDROGENASE SUBUNIT A"/>
    <property type="match status" value="1"/>
</dbReference>
<name>A0ABU1IR33_9BACL</name>
<feature type="compositionally biased region" description="Basic and acidic residues" evidence="10">
    <location>
        <begin position="524"/>
        <end position="537"/>
    </location>
</feature>
<dbReference type="Pfam" id="PF01266">
    <property type="entry name" value="DAO"/>
    <property type="match status" value="1"/>
</dbReference>